<dbReference type="Gene3D" id="3.40.50.1820">
    <property type="entry name" value="alpha/beta hydrolase"/>
    <property type="match status" value="1"/>
</dbReference>
<dbReference type="OrthoDB" id="9806902at2"/>
<name>A0A0V8QFA0_9FIRM</name>
<accession>A0A0V8QFA0</accession>
<proteinExistence type="predicted"/>
<feature type="domain" description="Serine aminopeptidase S33" evidence="1">
    <location>
        <begin position="43"/>
        <end position="305"/>
    </location>
</feature>
<evidence type="ECO:0000259" key="1">
    <source>
        <dbReference type="Pfam" id="PF12146"/>
    </source>
</evidence>
<dbReference type="STRING" id="290052.ASU35_09855"/>
<protein>
    <recommendedName>
        <fullName evidence="1">Serine aminopeptidase S33 domain-containing protein</fullName>
    </recommendedName>
</protein>
<gene>
    <name evidence="2" type="ORF">ASU35_09855</name>
</gene>
<sequence length="326" mass="37651">MKSIFYYKSQEVFMNYTKETGKLASRNGIQDITYYIYTPLCTPKAVLQISHGMCEYMERYEDFIDYLTGKGFLVCGNDHLGHKNSVPSKDRLGYFAPKDGYTFLPRDLARVTRMVQRQYPDLPFFLLGHSMGSFVARAYLIRYPDLIDGIIICGSAGSNPALGAGSFLISIIKAFKGEFYRSPFIDKLMFGNYNSRYKNTSSKFDWLTHDKAVIEKYEKDEYCNFLFTTSAYKDLTRLLHYVSSQKWFEAVPKELPVFIISGDMDPVGNWGKGIREVEEKLQAQGLTDLTVKLYKDMRHEILNETGKEEVYQDVLNWLNTQLEKQA</sequence>
<dbReference type="AlphaFoldDB" id="A0A0V8QFA0"/>
<dbReference type="Pfam" id="PF12146">
    <property type="entry name" value="Hydrolase_4"/>
    <property type="match status" value="1"/>
</dbReference>
<organism evidence="2 3">
    <name type="scientific">Acetivibrio ethanolgignens</name>
    <dbReference type="NCBI Taxonomy" id="290052"/>
    <lineage>
        <taxon>Bacteria</taxon>
        <taxon>Bacillati</taxon>
        <taxon>Bacillota</taxon>
        <taxon>Clostridia</taxon>
        <taxon>Eubacteriales</taxon>
        <taxon>Oscillospiraceae</taxon>
        <taxon>Acetivibrio</taxon>
    </lineage>
</organism>
<dbReference type="Proteomes" id="UP000054874">
    <property type="component" value="Unassembled WGS sequence"/>
</dbReference>
<evidence type="ECO:0000313" key="3">
    <source>
        <dbReference type="Proteomes" id="UP000054874"/>
    </source>
</evidence>
<comment type="caution">
    <text evidence="2">The sequence shown here is derived from an EMBL/GenBank/DDBJ whole genome shotgun (WGS) entry which is preliminary data.</text>
</comment>
<dbReference type="InterPro" id="IPR022742">
    <property type="entry name" value="Hydrolase_4"/>
</dbReference>
<evidence type="ECO:0000313" key="2">
    <source>
        <dbReference type="EMBL" id="KSV59218.1"/>
    </source>
</evidence>
<dbReference type="SUPFAM" id="SSF53474">
    <property type="entry name" value="alpha/beta-Hydrolases"/>
    <property type="match status" value="1"/>
</dbReference>
<dbReference type="EMBL" id="LNAM01000150">
    <property type="protein sequence ID" value="KSV59218.1"/>
    <property type="molecule type" value="Genomic_DNA"/>
</dbReference>
<reference evidence="2 3" key="1">
    <citation type="submission" date="2015-11" db="EMBL/GenBank/DDBJ databases">
        <title>Butyribacter intestini gen. nov., sp. nov., a butyric acid-producing bacterium of the family Lachnospiraceae isolated from the human faeces.</title>
        <authorList>
            <person name="Zou Y."/>
            <person name="Xue W."/>
            <person name="Luo G."/>
            <person name="Lv M."/>
        </authorList>
    </citation>
    <scope>NUCLEOTIDE SEQUENCE [LARGE SCALE GENOMIC DNA]</scope>
    <source>
        <strain evidence="2 3">ACET-33324</strain>
    </source>
</reference>
<dbReference type="InterPro" id="IPR051044">
    <property type="entry name" value="MAG_DAG_Lipase"/>
</dbReference>
<dbReference type="InterPro" id="IPR029058">
    <property type="entry name" value="AB_hydrolase_fold"/>
</dbReference>
<dbReference type="PANTHER" id="PTHR11614">
    <property type="entry name" value="PHOSPHOLIPASE-RELATED"/>
    <property type="match status" value="1"/>
</dbReference>
<keyword evidence="3" id="KW-1185">Reference proteome</keyword>